<evidence type="ECO:0000256" key="2">
    <source>
        <dbReference type="SAM" id="SignalP"/>
    </source>
</evidence>
<proteinExistence type="predicted"/>
<sequence>MKRMTWIVLLIISATYCREQGLTTHGLKFIEDVKNVAGFGDAQHRGPDWTDYNTKSSGESDTDLRTSLSDGDTSSITSGSSSISSSQSSEASSVETNEKRRATQTYRTCTPCPHDMMKKYKNFGIKWICGGYQRARRSFKSECMMRYRNCQDGTIDIASALVPNATRIDDINNDLKGIETRRKRKKKDRSTSSSENDKVKDSSDSDADKESLQLSTHELTSSSSESKDGLHKPKSSIERRGWRKWHRKCVSCPDDMAKKWRDPSIKWICGAYQRARRSFKSPCMMHYRNCQDGTMFVKIHDHRCANDTDRDQRRGMHFFYDYPVNLEDDSSSSSQSSESLTDTSFEV</sequence>
<evidence type="ECO:0000256" key="1">
    <source>
        <dbReference type="SAM" id="MobiDB-lite"/>
    </source>
</evidence>
<feature type="signal peptide" evidence="2">
    <location>
        <begin position="1"/>
        <end position="19"/>
    </location>
</feature>
<accession>A0AAU9U6S9</accession>
<feature type="compositionally biased region" description="Low complexity" evidence="1">
    <location>
        <begin position="67"/>
        <end position="93"/>
    </location>
</feature>
<reference evidence="3" key="1">
    <citation type="submission" date="2022-03" db="EMBL/GenBank/DDBJ databases">
        <authorList>
            <person name="Tunstrom K."/>
        </authorList>
    </citation>
    <scope>NUCLEOTIDE SEQUENCE</scope>
</reference>
<organism evidence="3 4">
    <name type="scientific">Euphydryas editha</name>
    <name type="common">Edith's checkerspot</name>
    <dbReference type="NCBI Taxonomy" id="104508"/>
    <lineage>
        <taxon>Eukaryota</taxon>
        <taxon>Metazoa</taxon>
        <taxon>Ecdysozoa</taxon>
        <taxon>Arthropoda</taxon>
        <taxon>Hexapoda</taxon>
        <taxon>Insecta</taxon>
        <taxon>Pterygota</taxon>
        <taxon>Neoptera</taxon>
        <taxon>Endopterygota</taxon>
        <taxon>Lepidoptera</taxon>
        <taxon>Glossata</taxon>
        <taxon>Ditrysia</taxon>
        <taxon>Papilionoidea</taxon>
        <taxon>Nymphalidae</taxon>
        <taxon>Nymphalinae</taxon>
        <taxon>Euphydryas</taxon>
    </lineage>
</organism>
<dbReference type="Proteomes" id="UP001153954">
    <property type="component" value="Unassembled WGS sequence"/>
</dbReference>
<dbReference type="EMBL" id="CAKOGL010000015">
    <property type="protein sequence ID" value="CAH2095539.1"/>
    <property type="molecule type" value="Genomic_DNA"/>
</dbReference>
<feature type="compositionally biased region" description="Basic and acidic residues" evidence="1">
    <location>
        <begin position="225"/>
        <end position="237"/>
    </location>
</feature>
<feature type="compositionally biased region" description="Low complexity" evidence="1">
    <location>
        <begin position="212"/>
        <end position="224"/>
    </location>
</feature>
<protein>
    <submittedName>
        <fullName evidence="3">Uncharacterized protein</fullName>
    </submittedName>
</protein>
<feature type="region of interest" description="Disordered" evidence="1">
    <location>
        <begin position="47"/>
        <end position="103"/>
    </location>
</feature>
<evidence type="ECO:0000313" key="4">
    <source>
        <dbReference type="Proteomes" id="UP001153954"/>
    </source>
</evidence>
<feature type="region of interest" description="Disordered" evidence="1">
    <location>
        <begin position="180"/>
        <end position="237"/>
    </location>
</feature>
<keyword evidence="4" id="KW-1185">Reference proteome</keyword>
<feature type="chain" id="PRO_5043381484" evidence="2">
    <location>
        <begin position="20"/>
        <end position="347"/>
    </location>
</feature>
<feature type="compositionally biased region" description="Basic and acidic residues" evidence="1">
    <location>
        <begin position="195"/>
        <end position="211"/>
    </location>
</feature>
<comment type="caution">
    <text evidence="3">The sequence shown here is derived from an EMBL/GenBank/DDBJ whole genome shotgun (WGS) entry which is preliminary data.</text>
</comment>
<feature type="region of interest" description="Disordered" evidence="1">
    <location>
        <begin position="327"/>
        <end position="347"/>
    </location>
</feature>
<dbReference type="AlphaFoldDB" id="A0AAU9U6S9"/>
<gene>
    <name evidence="3" type="ORF">EEDITHA_LOCUS10979</name>
</gene>
<keyword evidence="2" id="KW-0732">Signal</keyword>
<evidence type="ECO:0000313" key="3">
    <source>
        <dbReference type="EMBL" id="CAH2095539.1"/>
    </source>
</evidence>
<name>A0AAU9U6S9_EUPED</name>
<feature type="compositionally biased region" description="Low complexity" evidence="1">
    <location>
        <begin position="331"/>
        <end position="347"/>
    </location>
</feature>